<gene>
    <name evidence="1" type="ORF">EHSB41UT_03515</name>
</gene>
<keyword evidence="2" id="KW-1185">Reference proteome</keyword>
<proteinExistence type="predicted"/>
<dbReference type="EMBL" id="FWPT01000008">
    <property type="protein sequence ID" value="SMA49733.1"/>
    <property type="molecule type" value="Genomic_DNA"/>
</dbReference>
<reference evidence="1 2" key="1">
    <citation type="submission" date="2017-03" db="EMBL/GenBank/DDBJ databases">
        <authorList>
            <person name="Afonso C.L."/>
            <person name="Miller P.J."/>
            <person name="Scott M.A."/>
            <person name="Spackman E."/>
            <person name="Goraichik I."/>
            <person name="Dimitrov K.M."/>
            <person name="Suarez D.L."/>
            <person name="Swayne D.E."/>
        </authorList>
    </citation>
    <scope>NUCLEOTIDE SEQUENCE [LARGE SCALE GENOMIC DNA]</scope>
    <source>
        <strain evidence="1">SB41UT1</strain>
    </source>
</reference>
<evidence type="ECO:0000313" key="2">
    <source>
        <dbReference type="Proteomes" id="UP000196573"/>
    </source>
</evidence>
<sequence length="286" mass="32549">MVDRGNEATGQRMLSWGYIPFEEGLHGSNAKHWRPANEKATESLRLSSPEAMAFAQDLAYGEVKVERRKLNCCKVVHVFCRTLCTGVKDFFVEAVADRILLLPGLTAMAQYVYQHWDELEPSGKYLFITWCGLCGGAVILERVWFIAPRLINRIKEAVNTVRERQAHQTRFEACMHAEEKQQLIDGVDDNIPGNLVCPVKMHLLSDPVYITHHSELYSSGFVWNGIAGTINHPTVPSRPLTKGCVIPDRKLSRKQKKHLVKVRRACEEWRSRLSYPDSCKHYQATG</sequence>
<name>A0A1X7ANL2_9GAMM</name>
<dbReference type="Proteomes" id="UP000196573">
    <property type="component" value="Unassembled WGS sequence"/>
</dbReference>
<dbReference type="RefSeq" id="WP_087112175.1">
    <property type="nucleotide sequence ID" value="NZ_CBCSCN010000010.1"/>
</dbReference>
<protein>
    <submittedName>
        <fullName evidence="1">Uncharacterized protein</fullName>
    </submittedName>
</protein>
<organism evidence="1 2">
    <name type="scientific">Parendozoicomonas haliclonae</name>
    <dbReference type="NCBI Taxonomy" id="1960125"/>
    <lineage>
        <taxon>Bacteria</taxon>
        <taxon>Pseudomonadati</taxon>
        <taxon>Pseudomonadota</taxon>
        <taxon>Gammaproteobacteria</taxon>
        <taxon>Oceanospirillales</taxon>
        <taxon>Endozoicomonadaceae</taxon>
        <taxon>Parendozoicomonas</taxon>
    </lineage>
</organism>
<accession>A0A1X7ANL2</accession>
<evidence type="ECO:0000313" key="1">
    <source>
        <dbReference type="EMBL" id="SMA49733.1"/>
    </source>
</evidence>
<dbReference type="AlphaFoldDB" id="A0A1X7ANL2"/>